<dbReference type="Proteomes" id="UP000201990">
    <property type="component" value="Segment"/>
</dbReference>
<protein>
    <submittedName>
        <fullName evidence="1">Uncharacterized protein</fullName>
    </submittedName>
</protein>
<dbReference type="GeneID" id="28378449"/>
<proteinExistence type="predicted"/>
<evidence type="ECO:0000313" key="1">
    <source>
        <dbReference type="EMBL" id="ANA87223.1"/>
    </source>
</evidence>
<dbReference type="KEGG" id="vg:28378449"/>
<evidence type="ECO:0000313" key="2">
    <source>
        <dbReference type="Proteomes" id="UP000201990"/>
    </source>
</evidence>
<organism evidence="1 2">
    <name type="scientific">Gordonia phage KatherineG</name>
    <dbReference type="NCBI Taxonomy" id="1838070"/>
    <lineage>
        <taxon>Viruses</taxon>
        <taxon>Duplodnaviria</taxon>
        <taxon>Heunggongvirae</taxon>
        <taxon>Uroviricota</taxon>
        <taxon>Caudoviricetes</taxon>
        <taxon>Soupsvirus</taxon>
        <taxon>Soupsvirus soups</taxon>
    </lineage>
</organism>
<dbReference type="EMBL" id="KU998251">
    <property type="protein sequence ID" value="ANA87223.1"/>
    <property type="molecule type" value="Genomic_DNA"/>
</dbReference>
<sequence length="60" mass="6675">MSASSDIQQAKSLVDTAMGEVRRIQLLVKQLPDDENSLKLNLGYSAEDALTRLEEARELL</sequence>
<name>A0A166YEI1_9CAUD</name>
<accession>A0A166YEI1</accession>
<reference evidence="1 2" key="1">
    <citation type="submission" date="2016-03" db="EMBL/GenBank/DDBJ databases">
        <authorList>
            <person name="Montgomery M.T."/>
            <person name="Guerrero C.A."/>
            <person name="Mavrich T.N."/>
            <person name="Pope W.H."/>
            <person name="Garlena R.A."/>
            <person name="Russell D.A."/>
            <person name="Jacobs-Sera D."/>
            <person name="Hendrix R.W."/>
            <person name="Hatfull G.F."/>
        </authorList>
    </citation>
    <scope>NUCLEOTIDE SEQUENCE [LARGE SCALE GENOMIC DNA]</scope>
</reference>
<gene>
    <name evidence="1" type="primary">90</name>
    <name evidence="1" type="ORF">PBI_KATHERINEG_90</name>
</gene>
<dbReference type="RefSeq" id="YP_009269110.1">
    <property type="nucleotide sequence ID" value="NC_030695.1"/>
</dbReference>